<dbReference type="GO" id="GO:0000271">
    <property type="term" value="P:polysaccharide biosynthetic process"/>
    <property type="evidence" value="ECO:0007669"/>
    <property type="project" value="InterPro"/>
</dbReference>
<feature type="transmembrane region" description="Helical" evidence="6">
    <location>
        <begin position="71"/>
        <end position="90"/>
    </location>
</feature>
<dbReference type="GO" id="GO:0005886">
    <property type="term" value="C:plasma membrane"/>
    <property type="evidence" value="ECO:0007669"/>
    <property type="project" value="TreeGrafter"/>
</dbReference>
<dbReference type="PANTHER" id="PTHR38459">
    <property type="entry name" value="PROPHAGE BACTOPRENOL-LINKED GLUCOSE TRANSLOCASE HOMOLOG"/>
    <property type="match status" value="1"/>
</dbReference>
<evidence type="ECO:0000313" key="8">
    <source>
        <dbReference type="EMBL" id="TDT50818.1"/>
    </source>
</evidence>
<gene>
    <name evidence="8" type="ORF">EDD71_12431</name>
</gene>
<evidence type="ECO:0000256" key="2">
    <source>
        <dbReference type="ARBA" id="ARBA00009399"/>
    </source>
</evidence>
<comment type="subcellular location">
    <subcellularLocation>
        <location evidence="1">Membrane</location>
        <topology evidence="1">Multi-pass membrane protein</topology>
    </subcellularLocation>
</comment>
<evidence type="ECO:0000256" key="1">
    <source>
        <dbReference type="ARBA" id="ARBA00004141"/>
    </source>
</evidence>
<keyword evidence="5 6" id="KW-0472">Membrane</keyword>
<dbReference type="InterPro" id="IPR007267">
    <property type="entry name" value="GtrA_DPMS_TM"/>
</dbReference>
<dbReference type="AlphaFoldDB" id="A0A4R7KDF5"/>
<comment type="caution">
    <text evidence="8">The sequence shown here is derived from an EMBL/GenBank/DDBJ whole genome shotgun (WGS) entry which is preliminary data.</text>
</comment>
<comment type="similarity">
    <text evidence="2">Belongs to the GtrA family.</text>
</comment>
<feature type="transmembrane region" description="Helical" evidence="6">
    <location>
        <begin position="31"/>
        <end position="50"/>
    </location>
</feature>
<evidence type="ECO:0000256" key="4">
    <source>
        <dbReference type="ARBA" id="ARBA00022989"/>
    </source>
</evidence>
<dbReference type="Proteomes" id="UP000295325">
    <property type="component" value="Unassembled WGS sequence"/>
</dbReference>
<organism evidence="8 9">
    <name type="scientific">Fonticella tunisiensis</name>
    <dbReference type="NCBI Taxonomy" id="1096341"/>
    <lineage>
        <taxon>Bacteria</taxon>
        <taxon>Bacillati</taxon>
        <taxon>Bacillota</taxon>
        <taxon>Clostridia</taxon>
        <taxon>Eubacteriales</taxon>
        <taxon>Clostridiaceae</taxon>
        <taxon>Fonticella</taxon>
    </lineage>
</organism>
<evidence type="ECO:0000256" key="6">
    <source>
        <dbReference type="SAM" id="Phobius"/>
    </source>
</evidence>
<dbReference type="RefSeq" id="WP_133628968.1">
    <property type="nucleotide sequence ID" value="NZ_SOAZ01000024.1"/>
</dbReference>
<dbReference type="PANTHER" id="PTHR38459:SF1">
    <property type="entry name" value="PROPHAGE BACTOPRENOL-LINKED GLUCOSE TRANSLOCASE HOMOLOG"/>
    <property type="match status" value="1"/>
</dbReference>
<name>A0A4R7KDF5_9CLOT</name>
<evidence type="ECO:0000256" key="3">
    <source>
        <dbReference type="ARBA" id="ARBA00022692"/>
    </source>
</evidence>
<keyword evidence="3 6" id="KW-0812">Transmembrane</keyword>
<feature type="transmembrane region" description="Helical" evidence="6">
    <location>
        <begin position="7"/>
        <end position="25"/>
    </location>
</feature>
<keyword evidence="9" id="KW-1185">Reference proteome</keyword>
<evidence type="ECO:0000313" key="9">
    <source>
        <dbReference type="Proteomes" id="UP000295325"/>
    </source>
</evidence>
<reference evidence="8 9" key="1">
    <citation type="submission" date="2019-03" db="EMBL/GenBank/DDBJ databases">
        <title>Genomic Encyclopedia of Type Strains, Phase IV (KMG-IV): sequencing the most valuable type-strain genomes for metagenomic binning, comparative biology and taxonomic classification.</title>
        <authorList>
            <person name="Goeker M."/>
        </authorList>
    </citation>
    <scope>NUCLEOTIDE SEQUENCE [LARGE SCALE GENOMIC DNA]</scope>
    <source>
        <strain evidence="8 9">DSM 24455</strain>
    </source>
</reference>
<evidence type="ECO:0000259" key="7">
    <source>
        <dbReference type="Pfam" id="PF04138"/>
    </source>
</evidence>
<sequence>MKRFVKFCAVGVANTIISFVTFYVLSEILGVNYLISSFTGYVAGVANSFILNKKWTFGDNDNKVLPQFLKFAVLNVFSLGINLLIMYICVDKFNLLKTLSQIIATGATTVVNYIGSKTAVFDSAK</sequence>
<protein>
    <submittedName>
        <fullName evidence="8">Putative flippase GtrA</fullName>
    </submittedName>
</protein>
<dbReference type="Pfam" id="PF04138">
    <property type="entry name" value="GtrA_DPMS_TM"/>
    <property type="match status" value="1"/>
</dbReference>
<dbReference type="OrthoDB" id="9812049at2"/>
<proteinExistence type="inferred from homology"/>
<feature type="domain" description="GtrA/DPMS transmembrane" evidence="7">
    <location>
        <begin position="6"/>
        <end position="121"/>
    </location>
</feature>
<keyword evidence="4 6" id="KW-1133">Transmembrane helix</keyword>
<dbReference type="EMBL" id="SOAZ01000024">
    <property type="protein sequence ID" value="TDT50818.1"/>
    <property type="molecule type" value="Genomic_DNA"/>
</dbReference>
<accession>A0A4R7KDF5</accession>
<dbReference type="InterPro" id="IPR051401">
    <property type="entry name" value="GtrA_CellWall_Glycosyl"/>
</dbReference>
<evidence type="ECO:0000256" key="5">
    <source>
        <dbReference type="ARBA" id="ARBA00023136"/>
    </source>
</evidence>